<feature type="region of interest" description="Disordered" evidence="1">
    <location>
        <begin position="128"/>
        <end position="180"/>
    </location>
</feature>
<dbReference type="Proteomes" id="UP000515734">
    <property type="component" value="Chromosome"/>
</dbReference>
<dbReference type="EMBL" id="AP023287">
    <property type="protein sequence ID" value="BCI54947.1"/>
    <property type="molecule type" value="Genomic_DNA"/>
</dbReference>
<feature type="region of interest" description="Disordered" evidence="1">
    <location>
        <begin position="1"/>
        <end position="34"/>
    </location>
</feature>
<proteinExistence type="predicted"/>
<evidence type="ECO:0000313" key="3">
    <source>
        <dbReference type="Proteomes" id="UP000515734"/>
    </source>
</evidence>
<organism evidence="2 3">
    <name type="scientific">Mycolicibacterium litorale</name>
    <dbReference type="NCBI Taxonomy" id="758802"/>
    <lineage>
        <taxon>Bacteria</taxon>
        <taxon>Bacillati</taxon>
        <taxon>Actinomycetota</taxon>
        <taxon>Actinomycetes</taxon>
        <taxon>Mycobacteriales</taxon>
        <taxon>Mycobacteriaceae</taxon>
        <taxon>Mycolicibacterium</taxon>
    </lineage>
</organism>
<accession>A0A6S6PBF3</accession>
<dbReference type="AlphaFoldDB" id="A0A6S6PBF3"/>
<feature type="compositionally biased region" description="Low complexity" evidence="1">
    <location>
        <begin position="153"/>
        <end position="163"/>
    </location>
</feature>
<name>A0A6S6PBF3_9MYCO</name>
<evidence type="ECO:0008006" key="4">
    <source>
        <dbReference type="Google" id="ProtNLM"/>
    </source>
</evidence>
<gene>
    <name evidence="2" type="ORF">NIIDNTM18_42250</name>
</gene>
<reference evidence="2 3" key="1">
    <citation type="submission" date="2020-07" db="EMBL/GenBank/DDBJ databases">
        <title>Complete genome sequence of Mycolicibacterium litorale like strain isolated from cardiac implantable electronic device infection.</title>
        <authorList>
            <person name="Fukano H."/>
            <person name="Miyama H."/>
            <person name="Hoshino Y."/>
        </authorList>
    </citation>
    <scope>NUCLEOTIDE SEQUENCE [LARGE SCALE GENOMIC DNA]</scope>
    <source>
        <strain evidence="2 3">NIIDNTM18</strain>
    </source>
</reference>
<protein>
    <recommendedName>
        <fullName evidence="4">Scaffolding protein</fullName>
    </recommendedName>
</protein>
<sequence>MPEAAEDTAEGQGGNNSGDTPAADEFKPITSQQEFDTALKARLDREKAKYKDYPDLKAKAAKLDEIEQANLSELEKANSRITAAESERDTAKAEALRLRIAVTHGISLEDADLFLTGTTEETLTAQAKRLADRAAEQANAEAERKKKHPTVPREGTSTTTGTTTEEDDREFARTFFGGGS</sequence>
<dbReference type="RefSeq" id="WP_185292734.1">
    <property type="nucleotide sequence ID" value="NZ_AP023287.1"/>
</dbReference>
<evidence type="ECO:0000256" key="1">
    <source>
        <dbReference type="SAM" id="MobiDB-lite"/>
    </source>
</evidence>
<evidence type="ECO:0000313" key="2">
    <source>
        <dbReference type="EMBL" id="BCI54947.1"/>
    </source>
</evidence>